<evidence type="ECO:0000259" key="1">
    <source>
        <dbReference type="Pfam" id="PF13360"/>
    </source>
</evidence>
<dbReference type="InterPro" id="IPR011047">
    <property type="entry name" value="Quinoprotein_ADH-like_sf"/>
</dbReference>
<dbReference type="EMBL" id="BAABKB010000023">
    <property type="protein sequence ID" value="GAA5023488.1"/>
    <property type="molecule type" value="Genomic_DNA"/>
</dbReference>
<dbReference type="PANTHER" id="PTHR34512">
    <property type="entry name" value="CELL SURFACE PROTEIN"/>
    <property type="match status" value="1"/>
</dbReference>
<protein>
    <recommendedName>
        <fullName evidence="1">Pyrrolo-quinoline quinone repeat domain-containing protein</fullName>
    </recommendedName>
</protein>
<dbReference type="PANTHER" id="PTHR34512:SF30">
    <property type="entry name" value="OUTER MEMBRANE PROTEIN ASSEMBLY FACTOR BAMB"/>
    <property type="match status" value="1"/>
</dbReference>
<name>A0ABP9J7W4_9ACTN</name>
<dbReference type="Proteomes" id="UP001501759">
    <property type="component" value="Unassembled WGS sequence"/>
</dbReference>
<dbReference type="InterPro" id="IPR015943">
    <property type="entry name" value="WD40/YVTN_repeat-like_dom_sf"/>
</dbReference>
<evidence type="ECO:0000313" key="2">
    <source>
        <dbReference type="EMBL" id="GAA5023488.1"/>
    </source>
</evidence>
<accession>A0ABP9J7W4</accession>
<dbReference type="SUPFAM" id="SSF50998">
    <property type="entry name" value="Quinoprotein alcohol dehydrogenase-like"/>
    <property type="match status" value="1"/>
</dbReference>
<dbReference type="Pfam" id="PF13360">
    <property type="entry name" value="PQQ_2"/>
    <property type="match status" value="1"/>
</dbReference>
<gene>
    <name evidence="2" type="ORF">GCM10023335_56290</name>
</gene>
<comment type="caution">
    <text evidence="2">The sequence shown here is derived from an EMBL/GenBank/DDBJ whole genome shotgun (WGS) entry which is preliminary data.</text>
</comment>
<dbReference type="RefSeq" id="WP_345655185.1">
    <property type="nucleotide sequence ID" value="NZ_BAABKB010000023.1"/>
</dbReference>
<dbReference type="Gene3D" id="2.130.10.10">
    <property type="entry name" value="YVTN repeat-like/Quinoprotein amine dehydrogenase"/>
    <property type="match status" value="1"/>
</dbReference>
<feature type="domain" description="Pyrrolo-quinoline quinone repeat" evidence="1">
    <location>
        <begin position="37"/>
        <end position="254"/>
    </location>
</feature>
<evidence type="ECO:0000313" key="3">
    <source>
        <dbReference type="Proteomes" id="UP001501759"/>
    </source>
</evidence>
<organism evidence="2 3">
    <name type="scientific">Streptomyces siamensis</name>
    <dbReference type="NCBI Taxonomy" id="1274986"/>
    <lineage>
        <taxon>Bacteria</taxon>
        <taxon>Bacillati</taxon>
        <taxon>Actinomycetota</taxon>
        <taxon>Actinomycetes</taxon>
        <taxon>Kitasatosporales</taxon>
        <taxon>Streptomycetaceae</taxon>
        <taxon>Streptomyces</taxon>
    </lineage>
</organism>
<dbReference type="InterPro" id="IPR002372">
    <property type="entry name" value="PQQ_rpt_dom"/>
</dbReference>
<proteinExistence type="predicted"/>
<keyword evidence="3" id="KW-1185">Reference proteome</keyword>
<sequence length="334" mass="35834">MLGRTVWERNLHQAGCAAGLAATGERIVVHERWTRLVGLDPRDGTQRWDVPVGTWPRGIVIAGERCLVIPQSVPRLFCLDVRTGELLWTALLAEFTGHLIATADTVMVGGWRGYTPLTAFDLRTGTLLWQSARSAELVVPAVAGAGVLVGEPHGSEIRLIDPRDGRTRSRWLLPEPLASGDAEPVLTPLDADRVLARSGPRTVVEISLSTGVVADFYRSDEDLASQAVGWTGSMLWLPDVRGGTLAIDAHSGRPLRAFGTVRPFVGHPVQVDSGFVLAARHGLLGLVDPDLEAPCSSKFVSRRINALCPHGPGTVLILTKGTLRVVEVDTTAGP</sequence>
<reference evidence="3" key="1">
    <citation type="journal article" date="2019" name="Int. J. Syst. Evol. Microbiol.">
        <title>The Global Catalogue of Microorganisms (GCM) 10K type strain sequencing project: providing services to taxonomists for standard genome sequencing and annotation.</title>
        <authorList>
            <consortium name="The Broad Institute Genomics Platform"/>
            <consortium name="The Broad Institute Genome Sequencing Center for Infectious Disease"/>
            <person name="Wu L."/>
            <person name="Ma J."/>
        </authorList>
    </citation>
    <scope>NUCLEOTIDE SEQUENCE [LARGE SCALE GENOMIC DNA]</scope>
    <source>
        <strain evidence="3">JCM 18409</strain>
    </source>
</reference>